<dbReference type="InterPro" id="IPR011330">
    <property type="entry name" value="Glyco_hydro/deAcase_b/a-brl"/>
</dbReference>
<keyword evidence="5" id="KW-1185">Reference proteome</keyword>
<dbReference type="RefSeq" id="WP_230739552.1">
    <property type="nucleotide sequence ID" value="NZ_PGCK01000001.1"/>
</dbReference>
<sequence>MSKLCIGFEVHQPYRLNSRFDHKNGVKIKDLEKEYFSSKNKEILEKVAGKCYIPATEIVLEGLDNGFKCAFSISGTLIEQLEKWNTDALDLFKQAARHKNTELIAQTYYHSIASLFDDLEEFELQVKLHKKLLKDVFGVVPRVMENTEFLFNNSIARSAKKMGFEAIYSEGVERILDWRSPNYVYTCQGIKVLMRNYKLSDDIAFRFNNREWEQYPLTADKFADWIASVPGDYINIFVDYETFGEHHWDETGILDFLRWLPKECLGRGIEFETPSAISKLEPREELDVDETISWADIEKDASAWAGNTIQKNALKAVQRAKIYAKNKKLWRYLQTSDHFYYMASKFGSCGDVHNYFSPEACSTFSAFEQYMNILSHYEQKFSHRTGSKKTAMILRSVSPDKAFNFWNSQNYTGFSAYSLDDLAEMLNHVPEDSVEYHIQRNDFSRWIGEALGDKKLASVVENCKNRIDLTEAIDRERDLLWKRLK</sequence>
<dbReference type="CDD" id="cd10795">
    <property type="entry name" value="GH57N_MJA1_like"/>
    <property type="match status" value="1"/>
</dbReference>
<reference evidence="4 5" key="1">
    <citation type="submission" date="2017-11" db="EMBL/GenBank/DDBJ databases">
        <title>Isolation and Characterization of Family Methanocellaceae Species from Potential Methane Hydrate Area Offshore Southwestern Taiwan.</title>
        <authorList>
            <person name="Zhang W.-L."/>
            <person name="Chen W.-C."/>
            <person name="Lai M.-C."/>
            <person name="Chen S.-C."/>
        </authorList>
    </citation>
    <scope>NUCLEOTIDE SEQUENCE [LARGE SCALE GENOMIC DNA]</scope>
    <source>
        <strain evidence="4 5">CWC-04</strain>
    </source>
</reference>
<dbReference type="Gene3D" id="3.20.110.20">
    <property type="match status" value="1"/>
</dbReference>
<accession>A0AAP2R9V4</accession>
<feature type="domain" description="Glycoside hydrolase family 57 N-terminal" evidence="3">
    <location>
        <begin position="6"/>
        <end position="287"/>
    </location>
</feature>
<dbReference type="InterPro" id="IPR052046">
    <property type="entry name" value="GH57_Enzymes"/>
</dbReference>
<dbReference type="AlphaFoldDB" id="A0AAP2R9V4"/>
<dbReference type="PANTHER" id="PTHR36306:SF1">
    <property type="entry name" value="ALPHA-AMYLASE-RELATED"/>
    <property type="match status" value="1"/>
</dbReference>
<dbReference type="GO" id="GO:0003824">
    <property type="term" value="F:catalytic activity"/>
    <property type="evidence" value="ECO:0007669"/>
    <property type="project" value="InterPro"/>
</dbReference>
<dbReference type="Proteomes" id="UP001320159">
    <property type="component" value="Unassembled WGS sequence"/>
</dbReference>
<evidence type="ECO:0000259" key="3">
    <source>
        <dbReference type="Pfam" id="PF03065"/>
    </source>
</evidence>
<dbReference type="SUPFAM" id="SSF88713">
    <property type="entry name" value="Glycoside hydrolase/deacetylase"/>
    <property type="match status" value="1"/>
</dbReference>
<keyword evidence="2" id="KW-0119">Carbohydrate metabolism</keyword>
<name>A0AAP2R9V4_9EURY</name>
<evidence type="ECO:0000313" key="5">
    <source>
        <dbReference type="Proteomes" id="UP001320159"/>
    </source>
</evidence>
<dbReference type="InterPro" id="IPR004300">
    <property type="entry name" value="Glyco_hydro_57_N"/>
</dbReference>
<dbReference type="PANTHER" id="PTHR36306">
    <property type="entry name" value="ALPHA-AMYLASE-RELATED-RELATED"/>
    <property type="match status" value="1"/>
</dbReference>
<proteinExistence type="inferred from homology"/>
<gene>
    <name evidence="4" type="ORF">CUJ83_00975</name>
</gene>
<evidence type="ECO:0000256" key="1">
    <source>
        <dbReference type="ARBA" id="ARBA00006821"/>
    </source>
</evidence>
<dbReference type="GO" id="GO:0005975">
    <property type="term" value="P:carbohydrate metabolic process"/>
    <property type="evidence" value="ECO:0007669"/>
    <property type="project" value="InterPro"/>
</dbReference>
<dbReference type="EMBL" id="PGCK01000001">
    <property type="protein sequence ID" value="MCD1293569.1"/>
    <property type="molecule type" value="Genomic_DNA"/>
</dbReference>
<protein>
    <submittedName>
        <fullName evidence="4">Alpha-amlyase</fullName>
    </submittedName>
</protein>
<comment type="similarity">
    <text evidence="1">Belongs to the glycosyl hydrolase 57 family.</text>
</comment>
<organism evidence="4 5">
    <name type="scientific">Methanooceanicella nereidis</name>
    <dbReference type="NCBI Taxonomy" id="2052831"/>
    <lineage>
        <taxon>Archaea</taxon>
        <taxon>Methanobacteriati</taxon>
        <taxon>Methanobacteriota</taxon>
        <taxon>Stenosarchaea group</taxon>
        <taxon>Methanomicrobia</taxon>
        <taxon>Methanocellales</taxon>
        <taxon>Methanocellaceae</taxon>
        <taxon>Methanooceanicella</taxon>
    </lineage>
</organism>
<evidence type="ECO:0000313" key="4">
    <source>
        <dbReference type="EMBL" id="MCD1293569.1"/>
    </source>
</evidence>
<dbReference type="Pfam" id="PF03065">
    <property type="entry name" value="Glyco_hydro_57"/>
    <property type="match status" value="1"/>
</dbReference>
<evidence type="ECO:0000256" key="2">
    <source>
        <dbReference type="ARBA" id="ARBA00023277"/>
    </source>
</evidence>
<comment type="caution">
    <text evidence="4">The sequence shown here is derived from an EMBL/GenBank/DDBJ whole genome shotgun (WGS) entry which is preliminary data.</text>
</comment>